<evidence type="ECO:0000259" key="2">
    <source>
        <dbReference type="Pfam" id="PF05257"/>
    </source>
</evidence>
<evidence type="ECO:0008006" key="5">
    <source>
        <dbReference type="Google" id="ProtNLM"/>
    </source>
</evidence>
<dbReference type="SUPFAM" id="SSF47090">
    <property type="entry name" value="PGBD-like"/>
    <property type="match status" value="1"/>
</dbReference>
<dbReference type="InterPro" id="IPR036365">
    <property type="entry name" value="PGBD-like_sf"/>
</dbReference>
<organism evidence="3 4">
    <name type="scientific">Actinomadura viridis</name>
    <dbReference type="NCBI Taxonomy" id="58110"/>
    <lineage>
        <taxon>Bacteria</taxon>
        <taxon>Bacillati</taxon>
        <taxon>Actinomycetota</taxon>
        <taxon>Actinomycetes</taxon>
        <taxon>Streptosporangiales</taxon>
        <taxon>Thermomonosporaceae</taxon>
        <taxon>Actinomadura</taxon>
    </lineage>
</organism>
<protein>
    <recommendedName>
        <fullName evidence="5">CHAP domain-containing protein</fullName>
    </recommendedName>
</protein>
<dbReference type="Pfam" id="PF01471">
    <property type="entry name" value="PG_binding_1"/>
    <property type="match status" value="1"/>
</dbReference>
<evidence type="ECO:0000259" key="1">
    <source>
        <dbReference type="Pfam" id="PF01471"/>
    </source>
</evidence>
<dbReference type="InterPro" id="IPR038765">
    <property type="entry name" value="Papain-like_cys_pep_sf"/>
</dbReference>
<dbReference type="RefSeq" id="WP_197009499.1">
    <property type="nucleotide sequence ID" value="NZ_BAABES010000013.1"/>
</dbReference>
<proteinExistence type="predicted"/>
<evidence type="ECO:0000313" key="3">
    <source>
        <dbReference type="EMBL" id="MBG6086507.1"/>
    </source>
</evidence>
<dbReference type="EMBL" id="JADOUA010000001">
    <property type="protein sequence ID" value="MBG6086507.1"/>
    <property type="molecule type" value="Genomic_DNA"/>
</dbReference>
<evidence type="ECO:0000313" key="4">
    <source>
        <dbReference type="Proteomes" id="UP000614047"/>
    </source>
</evidence>
<accession>A0A931GH63</accession>
<dbReference type="Gene3D" id="3.90.1720.60">
    <property type="match status" value="1"/>
</dbReference>
<dbReference type="Pfam" id="PF05257">
    <property type="entry name" value="CHAP"/>
    <property type="match status" value="1"/>
</dbReference>
<name>A0A931GH63_9ACTN</name>
<feature type="domain" description="Peptidase C51" evidence="2">
    <location>
        <begin position="40"/>
        <end position="132"/>
    </location>
</feature>
<dbReference type="Proteomes" id="UP000614047">
    <property type="component" value="Unassembled WGS sequence"/>
</dbReference>
<dbReference type="InterPro" id="IPR007921">
    <property type="entry name" value="CHAP_dom"/>
</dbReference>
<dbReference type="AlphaFoldDB" id="A0A931GH63"/>
<dbReference type="InterPro" id="IPR002477">
    <property type="entry name" value="Peptidoglycan-bd-like"/>
</dbReference>
<comment type="caution">
    <text evidence="3">The sequence shown here is derived from an EMBL/GenBank/DDBJ whole genome shotgun (WGS) entry which is preliminary data.</text>
</comment>
<keyword evidence="4" id="KW-1185">Reference proteome</keyword>
<gene>
    <name evidence="3" type="ORF">IW256_000620</name>
</gene>
<dbReference type="Gene3D" id="1.10.101.10">
    <property type="entry name" value="PGBD-like superfamily/PGBD"/>
    <property type="match status" value="1"/>
</dbReference>
<sequence>MGTAAQMLAEARRSLGLSGRPNAITRDYAARHGEEFLKAAWCDMAVTYWARRSGNAPAVLPGGDRAYTVWHAQDFQRIGRWFGGTAANVDRARPGDIVFFDWGAGNAIGAIDHVGVVERVLGGGRLQTIEGNTGDACKRRVRSASVIAGYGRPAYDNWTEAMVRKLPLLRKGATGEDVETLRALLLARSHPEIGPVEGPFDAKVEQAVRAVQEWGGVEVDGIVGPQTWPVLLRVH</sequence>
<feature type="domain" description="Peptidoglycan binding-like" evidence="1">
    <location>
        <begin position="174"/>
        <end position="229"/>
    </location>
</feature>
<dbReference type="SUPFAM" id="SSF54001">
    <property type="entry name" value="Cysteine proteinases"/>
    <property type="match status" value="1"/>
</dbReference>
<dbReference type="InterPro" id="IPR036366">
    <property type="entry name" value="PGBDSf"/>
</dbReference>
<reference evidence="3" key="1">
    <citation type="submission" date="2020-11" db="EMBL/GenBank/DDBJ databases">
        <title>Sequencing the genomes of 1000 actinobacteria strains.</title>
        <authorList>
            <person name="Klenk H.-P."/>
        </authorList>
    </citation>
    <scope>NUCLEOTIDE SEQUENCE</scope>
    <source>
        <strain evidence="3">DSM 43175</strain>
    </source>
</reference>